<evidence type="ECO:0000313" key="2">
    <source>
        <dbReference type="EMBL" id="MEM0576444.1"/>
    </source>
</evidence>
<protein>
    <recommendedName>
        <fullName evidence="4">Late embryogenesis abundant protein LEA-2 subgroup domain-containing protein</fullName>
    </recommendedName>
</protein>
<proteinExistence type="predicted"/>
<keyword evidence="1" id="KW-1133">Transmembrane helix</keyword>
<keyword evidence="1" id="KW-0812">Transmembrane</keyword>
<name>A0ABU9NMB8_9FLAO</name>
<evidence type="ECO:0000313" key="3">
    <source>
        <dbReference type="Proteomes" id="UP001468798"/>
    </source>
</evidence>
<evidence type="ECO:0008006" key="4">
    <source>
        <dbReference type="Google" id="ProtNLM"/>
    </source>
</evidence>
<keyword evidence="1" id="KW-0472">Membrane</keyword>
<reference evidence="2 3" key="1">
    <citation type="submission" date="2024-03" db="EMBL/GenBank/DDBJ databases">
        <title>Two novel species of the genus Flavobacterium exhibiting potentially degradation of complex polysaccharides.</title>
        <authorList>
            <person name="Lian X."/>
        </authorList>
    </citation>
    <scope>NUCLEOTIDE SEQUENCE [LARGE SCALE GENOMIC DNA]</scope>
    <source>
        <strain evidence="2 3">N6</strain>
    </source>
</reference>
<evidence type="ECO:0000256" key="1">
    <source>
        <dbReference type="SAM" id="Phobius"/>
    </source>
</evidence>
<gene>
    <name evidence="2" type="ORF">WFZ86_08030</name>
</gene>
<feature type="transmembrane region" description="Helical" evidence="1">
    <location>
        <begin position="6"/>
        <end position="23"/>
    </location>
</feature>
<sequence>MSVRKIIIGVGIVAVVGYFLLGNKIKKIIEQFQFVKVYPVAFKKFDVKWNDGVPFVTFLLDLKMVNPTGVNFDANIVAVTLKRILFYDKRNMLFGSSEVNINSINIPANSNIILKEIPVKLDLQTAITTAITILRNDGFKINEIRTEAVVSILGIDYTLS</sequence>
<dbReference type="Proteomes" id="UP001468798">
    <property type="component" value="Unassembled WGS sequence"/>
</dbReference>
<dbReference type="RefSeq" id="WP_342691456.1">
    <property type="nucleotide sequence ID" value="NZ_JBCGDP010000006.1"/>
</dbReference>
<comment type="caution">
    <text evidence="2">The sequence shown here is derived from an EMBL/GenBank/DDBJ whole genome shotgun (WGS) entry which is preliminary data.</text>
</comment>
<accession>A0ABU9NMB8</accession>
<organism evidence="2 3">
    <name type="scientific">Flavobacterium polysaccharolyticum</name>
    <dbReference type="NCBI Taxonomy" id="3133148"/>
    <lineage>
        <taxon>Bacteria</taxon>
        <taxon>Pseudomonadati</taxon>
        <taxon>Bacteroidota</taxon>
        <taxon>Flavobacteriia</taxon>
        <taxon>Flavobacteriales</taxon>
        <taxon>Flavobacteriaceae</taxon>
        <taxon>Flavobacterium</taxon>
    </lineage>
</organism>
<keyword evidence="3" id="KW-1185">Reference proteome</keyword>
<dbReference type="EMBL" id="JBCGDP010000006">
    <property type="protein sequence ID" value="MEM0576444.1"/>
    <property type="molecule type" value="Genomic_DNA"/>
</dbReference>